<organism evidence="2 3">
    <name type="scientific">Lolium multiflorum</name>
    <name type="common">Italian ryegrass</name>
    <name type="synonym">Lolium perenne subsp. multiflorum</name>
    <dbReference type="NCBI Taxonomy" id="4521"/>
    <lineage>
        <taxon>Eukaryota</taxon>
        <taxon>Viridiplantae</taxon>
        <taxon>Streptophyta</taxon>
        <taxon>Embryophyta</taxon>
        <taxon>Tracheophyta</taxon>
        <taxon>Spermatophyta</taxon>
        <taxon>Magnoliopsida</taxon>
        <taxon>Liliopsida</taxon>
        <taxon>Poales</taxon>
        <taxon>Poaceae</taxon>
        <taxon>BOP clade</taxon>
        <taxon>Pooideae</taxon>
        <taxon>Poodae</taxon>
        <taxon>Poeae</taxon>
        <taxon>Poeae Chloroplast Group 2 (Poeae type)</taxon>
        <taxon>Loliodinae</taxon>
        <taxon>Loliinae</taxon>
        <taxon>Lolium</taxon>
    </lineage>
</organism>
<evidence type="ECO:0000313" key="2">
    <source>
        <dbReference type="EMBL" id="KAK1646978.1"/>
    </source>
</evidence>
<evidence type="ECO:0000313" key="3">
    <source>
        <dbReference type="Proteomes" id="UP001231189"/>
    </source>
</evidence>
<dbReference type="GO" id="GO:0016747">
    <property type="term" value="F:acyltransferase activity, transferring groups other than amino-acyl groups"/>
    <property type="evidence" value="ECO:0007669"/>
    <property type="project" value="UniProtKB-ARBA"/>
</dbReference>
<name>A0AAD8S8Z7_LOLMU</name>
<dbReference type="InterPro" id="IPR023213">
    <property type="entry name" value="CAT-like_dom_sf"/>
</dbReference>
<protein>
    <submittedName>
        <fullName evidence="2">Uncharacterized protein</fullName>
    </submittedName>
</protein>
<keyword evidence="1" id="KW-1133">Transmembrane helix</keyword>
<dbReference type="Proteomes" id="UP001231189">
    <property type="component" value="Unassembled WGS sequence"/>
</dbReference>
<accession>A0AAD8S8Z7</accession>
<keyword evidence="1" id="KW-0812">Transmembrane</keyword>
<dbReference type="Gene3D" id="3.30.559.10">
    <property type="entry name" value="Chloramphenicol acetyltransferase-like domain"/>
    <property type="match status" value="1"/>
</dbReference>
<reference evidence="2" key="1">
    <citation type="submission" date="2023-07" db="EMBL/GenBank/DDBJ databases">
        <title>A chromosome-level genome assembly of Lolium multiflorum.</title>
        <authorList>
            <person name="Chen Y."/>
            <person name="Copetti D."/>
            <person name="Kolliker R."/>
            <person name="Studer B."/>
        </authorList>
    </citation>
    <scope>NUCLEOTIDE SEQUENCE</scope>
    <source>
        <strain evidence="2">02402/16</strain>
        <tissue evidence="2">Leaf</tissue>
    </source>
</reference>
<evidence type="ECO:0000256" key="1">
    <source>
        <dbReference type="SAM" id="Phobius"/>
    </source>
</evidence>
<sequence length="337" mass="36463">MLVRRPWSASGVLCAAWAAGCRVVRRRGSECERRYVGMAVPEGGVGGLCAGRGGLVGCRGGGPDILAVLRTPTLCRKGDKFVLAQFLERFVFFSYVGVSRVCSSHSRLGVFSPAWLEGKVVLLPPSLGARFSSLPTEALASSVDELLDAARPAGARDSTIAWFPSPLAPPPTTICRPCAPPRLLLWPATATLYAVSPPPACHRRLASSLLYKKEELVLFPLGVCFLSGQLLLLGLGFATEHSAFLLNFLGERQRLRSVLPDGYLGNTIFMATQLAEAGKVNGLLADGAIMVQVALEKMDDEYCHSALDYLEVEHASRLLRICSRFLVVWLSDNRYAL</sequence>
<comment type="caution">
    <text evidence="2">The sequence shown here is derived from an EMBL/GenBank/DDBJ whole genome shotgun (WGS) entry which is preliminary data.</text>
</comment>
<dbReference type="AlphaFoldDB" id="A0AAD8S8Z7"/>
<feature type="transmembrane region" description="Helical" evidence="1">
    <location>
        <begin position="216"/>
        <end position="238"/>
    </location>
</feature>
<dbReference type="EMBL" id="JAUUTY010000004">
    <property type="protein sequence ID" value="KAK1646978.1"/>
    <property type="molecule type" value="Genomic_DNA"/>
</dbReference>
<gene>
    <name evidence="2" type="ORF">QYE76_064783</name>
</gene>
<dbReference type="PROSITE" id="PS51257">
    <property type="entry name" value="PROKAR_LIPOPROTEIN"/>
    <property type="match status" value="1"/>
</dbReference>
<proteinExistence type="predicted"/>
<keyword evidence="3" id="KW-1185">Reference proteome</keyword>
<keyword evidence="1" id="KW-0472">Membrane</keyword>